<dbReference type="GO" id="GO:0000725">
    <property type="term" value="P:recombinational repair"/>
    <property type="evidence" value="ECO:0007669"/>
    <property type="project" value="TreeGrafter"/>
</dbReference>
<dbReference type="GO" id="GO:0016787">
    <property type="term" value="F:hydrolase activity"/>
    <property type="evidence" value="ECO:0007669"/>
    <property type="project" value="UniProtKB-UniRule"/>
</dbReference>
<evidence type="ECO:0000256" key="1">
    <source>
        <dbReference type="ARBA" id="ARBA00022741"/>
    </source>
</evidence>
<dbReference type="EMBL" id="MLCF01000048">
    <property type="protein sequence ID" value="OIV37591.1"/>
    <property type="molecule type" value="Genomic_DNA"/>
</dbReference>
<dbReference type="PANTHER" id="PTHR11070:SF45">
    <property type="entry name" value="DNA 3'-5' HELICASE"/>
    <property type="match status" value="1"/>
</dbReference>
<dbReference type="InterPro" id="IPR027417">
    <property type="entry name" value="P-loop_NTPase"/>
</dbReference>
<gene>
    <name evidence="7" type="ORF">BIV57_10365</name>
</gene>
<feature type="binding site" evidence="5">
    <location>
        <begin position="239"/>
        <end position="246"/>
    </location>
    <ligand>
        <name>ATP</name>
        <dbReference type="ChEBI" id="CHEBI:30616"/>
    </ligand>
</feature>
<evidence type="ECO:0000256" key="3">
    <source>
        <dbReference type="ARBA" id="ARBA00022806"/>
    </source>
</evidence>
<dbReference type="RefSeq" id="WP_071656463.1">
    <property type="nucleotide sequence ID" value="NZ_MLCF01000048.1"/>
</dbReference>
<dbReference type="GO" id="GO:0005524">
    <property type="term" value="F:ATP binding"/>
    <property type="evidence" value="ECO:0007669"/>
    <property type="project" value="UniProtKB-UniRule"/>
</dbReference>
<keyword evidence="1 5" id="KW-0547">Nucleotide-binding</keyword>
<organism evidence="7 8">
    <name type="scientific">Mangrovactinospora gilvigrisea</name>
    <dbReference type="NCBI Taxonomy" id="1428644"/>
    <lineage>
        <taxon>Bacteria</taxon>
        <taxon>Bacillati</taxon>
        <taxon>Actinomycetota</taxon>
        <taxon>Actinomycetes</taxon>
        <taxon>Kitasatosporales</taxon>
        <taxon>Streptomycetaceae</taxon>
        <taxon>Mangrovactinospora</taxon>
    </lineage>
</organism>
<dbReference type="Proteomes" id="UP000243342">
    <property type="component" value="Unassembled WGS sequence"/>
</dbReference>
<dbReference type="Pfam" id="PF00580">
    <property type="entry name" value="UvrD-helicase"/>
    <property type="match status" value="1"/>
</dbReference>
<comment type="caution">
    <text evidence="7">The sequence shown here is derived from an EMBL/GenBank/DDBJ whole genome shotgun (WGS) entry which is preliminary data.</text>
</comment>
<dbReference type="GO" id="GO:0043138">
    <property type="term" value="F:3'-5' DNA helicase activity"/>
    <property type="evidence" value="ECO:0007669"/>
    <property type="project" value="TreeGrafter"/>
</dbReference>
<evidence type="ECO:0000259" key="6">
    <source>
        <dbReference type="PROSITE" id="PS51198"/>
    </source>
</evidence>
<proteinExistence type="predicted"/>
<evidence type="ECO:0000256" key="4">
    <source>
        <dbReference type="ARBA" id="ARBA00022840"/>
    </source>
</evidence>
<dbReference type="InterPro" id="IPR014016">
    <property type="entry name" value="UvrD-like_ATP-bd"/>
</dbReference>
<accession>A0A1J7BFY4</accession>
<evidence type="ECO:0000313" key="8">
    <source>
        <dbReference type="Proteomes" id="UP000243342"/>
    </source>
</evidence>
<evidence type="ECO:0000256" key="2">
    <source>
        <dbReference type="ARBA" id="ARBA00022801"/>
    </source>
</evidence>
<dbReference type="PANTHER" id="PTHR11070">
    <property type="entry name" value="UVRD / RECB / PCRA DNA HELICASE FAMILY MEMBER"/>
    <property type="match status" value="1"/>
</dbReference>
<name>A0A1J7BFY4_9ACTN</name>
<dbReference type="STRING" id="1428644.BIV57_10365"/>
<dbReference type="GO" id="GO:0005829">
    <property type="term" value="C:cytosol"/>
    <property type="evidence" value="ECO:0007669"/>
    <property type="project" value="TreeGrafter"/>
</dbReference>
<keyword evidence="8" id="KW-1185">Reference proteome</keyword>
<feature type="domain" description="UvrD-like helicase ATP-binding" evidence="6">
    <location>
        <begin position="218"/>
        <end position="627"/>
    </location>
</feature>
<dbReference type="Gene3D" id="3.40.50.300">
    <property type="entry name" value="P-loop containing nucleotide triphosphate hydrolases"/>
    <property type="match status" value="2"/>
</dbReference>
<dbReference type="InterPro" id="IPR000212">
    <property type="entry name" value="DNA_helicase_UvrD/REP"/>
</dbReference>
<protein>
    <submittedName>
        <fullName evidence="7">Helicase</fullName>
    </submittedName>
</protein>
<feature type="non-terminal residue" evidence="7">
    <location>
        <position position="702"/>
    </location>
</feature>
<reference evidence="7 8" key="1">
    <citation type="submission" date="2016-10" db="EMBL/GenBank/DDBJ databases">
        <title>Genome sequence of Streptomyces gilvigriseus MUSC 26.</title>
        <authorList>
            <person name="Lee L.-H."/>
            <person name="Ser H.-L."/>
        </authorList>
    </citation>
    <scope>NUCLEOTIDE SEQUENCE [LARGE SCALE GENOMIC DNA]</scope>
    <source>
        <strain evidence="7 8">MUSC 26</strain>
    </source>
</reference>
<keyword evidence="3 5" id="KW-0347">Helicase</keyword>
<dbReference type="AlphaFoldDB" id="A0A1J7BFY4"/>
<keyword evidence="2 5" id="KW-0378">Hydrolase</keyword>
<evidence type="ECO:0000313" key="7">
    <source>
        <dbReference type="EMBL" id="OIV37591.1"/>
    </source>
</evidence>
<dbReference type="SUPFAM" id="SSF52540">
    <property type="entry name" value="P-loop containing nucleoside triphosphate hydrolases"/>
    <property type="match status" value="1"/>
</dbReference>
<sequence>MALQDTVRDREIAAEQRHMDRVYRRLDEKLQEAEFLLADAGKIASVATPGALAERDAMVYRAGRHLQRLNSEFEDFVFGRIDLLGNGGGRGIDLDEDTAPDDADPEPGPEELEAAGIGEVLHIGRLGVLDADYAPLVVDWRAPAAAPFYRATPVRPGRVVRRRVIRSLGRKVLGVEDDLLRPDLAETVAADLPVVGDGALMAALGRARGHAMRDIVSSIQAEQDEVVRAPAGGVTEVRGGPGTGKTAVALHRAAYLLYTDRRRYSGAILVVSPTPLLVAYTEGVLPSLGEEGQVSVRALGDLVDGVEAQRFDTPELARIKGSARMARVLRGAARAAMEAVSRADHGDPAARGLRVTAGGRTLRLSPGELAGIRRTVLGGTAPVNSLRPRARRLLLDALYAKLVAELPAPSDAAAAAEHRADFNADAGTEAPFMEFLEGWWPALTPRRVLAALGDRRLLARAAGRVLTRAETDALAADLRRGTSAAASAGRGDGLTVHDVALLDELRVQLGVPPEPARPREPDALEELGGVEEVRVWADRMDGRGGAADDRERDRTEYTHLIVDEAQDLTPMQWRMVGRRGAHATWTVVGDPAQSSWIDTEEARAAREEALGSRRRRAFTLTVNYRNSAEMAAVADRVLRLAAPGTEPPRAVRSTGVSPRFGAVRSADDVRAEVARLLGEVDGTVGVVVPMARRAEARGWVSG</sequence>
<dbReference type="GO" id="GO:0003677">
    <property type="term" value="F:DNA binding"/>
    <property type="evidence" value="ECO:0007669"/>
    <property type="project" value="InterPro"/>
</dbReference>
<keyword evidence="4 5" id="KW-0067">ATP-binding</keyword>
<dbReference type="OrthoDB" id="9787585at2"/>
<dbReference type="PROSITE" id="PS51198">
    <property type="entry name" value="UVRD_HELICASE_ATP_BIND"/>
    <property type="match status" value="1"/>
</dbReference>
<evidence type="ECO:0000256" key="5">
    <source>
        <dbReference type="PROSITE-ProRule" id="PRU00560"/>
    </source>
</evidence>